<evidence type="ECO:0000313" key="2">
    <source>
        <dbReference type="Proteomes" id="UP000199352"/>
    </source>
</evidence>
<dbReference type="AlphaFoldDB" id="A0A1H9TGF9"/>
<dbReference type="Proteomes" id="UP000199352">
    <property type="component" value="Unassembled WGS sequence"/>
</dbReference>
<evidence type="ECO:0000313" key="1">
    <source>
        <dbReference type="EMBL" id="SER95703.1"/>
    </source>
</evidence>
<dbReference type="EMBL" id="FOFR01000018">
    <property type="protein sequence ID" value="SER95703.1"/>
    <property type="molecule type" value="Genomic_DNA"/>
</dbReference>
<sequence length="76" mass="8651">MSADEETTVADDQIPREAVDGFPWCDTCKQPAVWSEFNGWRHSTAEYRFGLPQHLDNSGHEVTAKEWTNTPQWGNA</sequence>
<dbReference type="STRING" id="402600.SAMN05216188_11879"/>
<protein>
    <submittedName>
        <fullName evidence="1">Uncharacterized protein</fullName>
    </submittedName>
</protein>
<name>A0A1H9TGF9_9PSEU</name>
<gene>
    <name evidence="1" type="ORF">SAMN05216188_11879</name>
</gene>
<reference evidence="2" key="1">
    <citation type="submission" date="2016-10" db="EMBL/GenBank/DDBJ databases">
        <authorList>
            <person name="Varghese N."/>
            <person name="Submissions S."/>
        </authorList>
    </citation>
    <scope>NUCLEOTIDE SEQUENCE [LARGE SCALE GENOMIC DNA]</scope>
    <source>
        <strain evidence="2">CGMCC 4.3525</strain>
    </source>
</reference>
<accession>A0A1H9TGF9</accession>
<keyword evidence="2" id="KW-1185">Reference proteome</keyword>
<proteinExistence type="predicted"/>
<organism evidence="1 2">
    <name type="scientific">Lentzea xinjiangensis</name>
    <dbReference type="NCBI Taxonomy" id="402600"/>
    <lineage>
        <taxon>Bacteria</taxon>
        <taxon>Bacillati</taxon>
        <taxon>Actinomycetota</taxon>
        <taxon>Actinomycetes</taxon>
        <taxon>Pseudonocardiales</taxon>
        <taxon>Pseudonocardiaceae</taxon>
        <taxon>Lentzea</taxon>
    </lineage>
</organism>